<proteinExistence type="inferred from homology"/>
<sequence>MQDLEDLDDLERETGEAMTKSYGRHKVDPRGRKVRKPMKPPSSVPPADFLDKPRSLQQLGLNSPPACSAEAKDFALPESTQSRARALARQREIQLKKRKNSMGAMMRGATPTGQFTPGVTQFSAPRTVQNDPYAPFSARRGSDHYANGIAPSMGARREAPIQGGPNQLDFSPAEAKSEQYSQQDDSYVEEEQHDDNAIYRENTHLYERQLHSRAAAPREKKKVLPPPEMSPPKSRQQASVPRRLPSTEDDDEYRRNKQRRRQQRHQDHHREERQNNDEEQAQAEEGTPPRRRKSRQLESDDEKYRQQRDDERKQRKSSRRKEKRDQEEDDDYHPQRSRRKEHYQEEEEEEEYRARRRQSPPQRRMSRDEEEEDDDDEADLDDVFQQEQDHAEEEDEEEREEKDDRYSNVQNLDECAESKEPPAPDFDITALPLHDMRTFLTNPCPRAAGVVQCYIKRNRSGVSKLFPEYYVYMKEGDRFLMCSKKRPNNKTSNYLISMAEHDLKRNSKNYIGKLRANFAGTEFQIYDAGDDHDSRTELGAVIYTSNVLGSRGPRKMQVAVPKIIEQQDAKNSDDTPCIVSDILGKMKAHDYSQLVYTINKPPRWNEQVGAYVLNFNGRVTMASVKNFQLVQPDEQESILLQFGRVGKDEFTMDFQWPMTPFAAFAITLSSFDSKIACD</sequence>
<evidence type="ECO:0000313" key="4">
    <source>
        <dbReference type="EMBL" id="CAE0367567.1"/>
    </source>
</evidence>
<organism evidence="4">
    <name type="scientific">Aureoumbra lagunensis</name>
    <dbReference type="NCBI Taxonomy" id="44058"/>
    <lineage>
        <taxon>Eukaryota</taxon>
        <taxon>Sar</taxon>
        <taxon>Stramenopiles</taxon>
        <taxon>Ochrophyta</taxon>
        <taxon>Pelagophyceae</taxon>
        <taxon>Pelagomonadales</taxon>
        <taxon>Aureoumbra</taxon>
    </lineage>
</organism>
<reference evidence="4" key="1">
    <citation type="submission" date="2021-01" db="EMBL/GenBank/DDBJ databases">
        <authorList>
            <person name="Corre E."/>
            <person name="Pelletier E."/>
            <person name="Niang G."/>
            <person name="Scheremetjew M."/>
            <person name="Finn R."/>
            <person name="Kale V."/>
            <person name="Holt S."/>
            <person name="Cochrane G."/>
            <person name="Meng A."/>
            <person name="Brown T."/>
            <person name="Cohen L."/>
        </authorList>
    </citation>
    <scope>NUCLEOTIDE SEQUENCE</scope>
    <source>
        <strain evidence="4">CCMP1510</strain>
    </source>
</reference>
<dbReference type="Gene3D" id="3.20.90.10">
    <property type="entry name" value="Tubby Protein, Chain A"/>
    <property type="match status" value="1"/>
</dbReference>
<feature type="domain" description="Tubby C-terminal" evidence="3">
    <location>
        <begin position="440"/>
        <end position="673"/>
    </location>
</feature>
<dbReference type="InterPro" id="IPR025659">
    <property type="entry name" value="Tubby-like_C"/>
</dbReference>
<protein>
    <recommendedName>
        <fullName evidence="3">Tubby C-terminal domain-containing protein</fullName>
    </recommendedName>
</protein>
<feature type="compositionally biased region" description="Basic and acidic residues" evidence="2">
    <location>
        <begin position="194"/>
        <end position="210"/>
    </location>
</feature>
<evidence type="ECO:0000259" key="3">
    <source>
        <dbReference type="Pfam" id="PF01167"/>
    </source>
</evidence>
<dbReference type="EMBL" id="HBIJ01012213">
    <property type="protein sequence ID" value="CAE0367567.1"/>
    <property type="molecule type" value="Transcribed_RNA"/>
</dbReference>
<accession>A0A7S3JWP8</accession>
<dbReference type="PANTHER" id="PTHR16517">
    <property type="entry name" value="TUBBY-RELATED"/>
    <property type="match status" value="1"/>
</dbReference>
<comment type="similarity">
    <text evidence="1">Belongs to the TUB family.</text>
</comment>
<feature type="compositionally biased region" description="Acidic residues" evidence="2">
    <location>
        <begin position="368"/>
        <end position="401"/>
    </location>
</feature>
<dbReference type="AlphaFoldDB" id="A0A7S3JWP8"/>
<dbReference type="SUPFAM" id="SSF54518">
    <property type="entry name" value="Tubby C-terminal domain-like"/>
    <property type="match status" value="1"/>
</dbReference>
<feature type="compositionally biased region" description="Acidic residues" evidence="2">
    <location>
        <begin position="1"/>
        <end position="11"/>
    </location>
</feature>
<feature type="compositionally biased region" description="Basic and acidic residues" evidence="2">
    <location>
        <begin position="264"/>
        <end position="276"/>
    </location>
</feature>
<dbReference type="Pfam" id="PF01167">
    <property type="entry name" value="Tub"/>
    <property type="match status" value="1"/>
</dbReference>
<feature type="compositionally biased region" description="Basic and acidic residues" evidence="2">
    <location>
        <begin position="295"/>
        <end position="313"/>
    </location>
</feature>
<feature type="region of interest" description="Disordered" evidence="2">
    <location>
        <begin position="97"/>
        <end position="408"/>
    </location>
</feature>
<evidence type="ECO:0000256" key="2">
    <source>
        <dbReference type="SAM" id="MobiDB-lite"/>
    </source>
</evidence>
<gene>
    <name evidence="4" type="ORF">ALAG00032_LOCUS8324</name>
</gene>
<name>A0A7S3JWP8_9STRA</name>
<dbReference type="PRINTS" id="PR01573">
    <property type="entry name" value="SUPERTUBBY"/>
</dbReference>
<evidence type="ECO:0000256" key="1">
    <source>
        <dbReference type="ARBA" id="ARBA00007129"/>
    </source>
</evidence>
<dbReference type="InterPro" id="IPR000007">
    <property type="entry name" value="Tubby_C"/>
</dbReference>
<dbReference type="PANTHER" id="PTHR16517:SF7">
    <property type="entry name" value="PROTEIN KING TUBBY"/>
    <property type="match status" value="1"/>
</dbReference>
<feature type="compositionally biased region" description="Polar residues" evidence="2">
    <location>
        <begin position="111"/>
        <end position="130"/>
    </location>
</feature>
<feature type="region of interest" description="Disordered" evidence="2">
    <location>
        <begin position="1"/>
        <end position="51"/>
    </location>
</feature>